<evidence type="ECO:0000259" key="5">
    <source>
        <dbReference type="PROSITE" id="PS51007"/>
    </source>
</evidence>
<evidence type="ECO:0000313" key="6">
    <source>
        <dbReference type="EMBL" id="TWB01351.1"/>
    </source>
</evidence>
<sequence>MRTLFGIVLALAMSPAAGETLVERGAYLVGGVMVCHNCHTPRGPQGLDLSRALSGGSQVFDEPAFKVSGSNITPDKDTGIGKWSDAELKRFLVSGIKPDGTRAAPIMPTEFYTVLTARDLDALAAYLRSVLAIRHETPAPEYRIALKPEVPTYAGKQASEQELADKLARGRYLLTIAHCLECHTPEGPSAVHDFVGASGKGGRTFRGPWGESVSPNITPDPAAGLGQWSDDEIKRAITQGIARDGHKLKPPMAYAAYASMTAQDLDAIVAFLRTLPARN</sequence>
<organism evidence="6 7">
    <name type="scientific">Bradyrhizobium stylosanthis</name>
    <dbReference type="NCBI Taxonomy" id="1803665"/>
    <lineage>
        <taxon>Bacteria</taxon>
        <taxon>Pseudomonadati</taxon>
        <taxon>Pseudomonadota</taxon>
        <taxon>Alphaproteobacteria</taxon>
        <taxon>Hyphomicrobiales</taxon>
        <taxon>Nitrobacteraceae</taxon>
        <taxon>Bradyrhizobium</taxon>
    </lineage>
</organism>
<evidence type="ECO:0000256" key="1">
    <source>
        <dbReference type="ARBA" id="ARBA00022617"/>
    </source>
</evidence>
<name>A0A560DW74_9BRAD</name>
<dbReference type="STRING" id="1803665.GCA_001641335_00512"/>
<dbReference type="InterPro" id="IPR036909">
    <property type="entry name" value="Cyt_c-like_dom_sf"/>
</dbReference>
<dbReference type="Pfam" id="PF00034">
    <property type="entry name" value="Cytochrom_C"/>
    <property type="match status" value="1"/>
</dbReference>
<dbReference type="Proteomes" id="UP000319949">
    <property type="component" value="Unassembled WGS sequence"/>
</dbReference>
<dbReference type="PANTHER" id="PTHR35008:SF8">
    <property type="entry name" value="ALCOHOL DEHYDROGENASE CYTOCHROME C SUBUNIT"/>
    <property type="match status" value="1"/>
</dbReference>
<dbReference type="OrthoDB" id="9811281at2"/>
<evidence type="ECO:0000256" key="3">
    <source>
        <dbReference type="ARBA" id="ARBA00023004"/>
    </source>
</evidence>
<dbReference type="GO" id="GO:0020037">
    <property type="term" value="F:heme binding"/>
    <property type="evidence" value="ECO:0007669"/>
    <property type="project" value="InterPro"/>
</dbReference>
<keyword evidence="1 4" id="KW-0349">Heme</keyword>
<comment type="caution">
    <text evidence="6">The sequence shown here is derived from an EMBL/GenBank/DDBJ whole genome shotgun (WGS) entry which is preliminary data.</text>
</comment>
<feature type="domain" description="Cytochrome c" evidence="5">
    <location>
        <begin position="165"/>
        <end position="276"/>
    </location>
</feature>
<dbReference type="RefSeq" id="WP_145660369.1">
    <property type="nucleotide sequence ID" value="NZ_VITK01000003.1"/>
</dbReference>
<protein>
    <submittedName>
        <fullName evidence="6">Mono/diheme cytochrome c family protein</fullName>
    </submittedName>
</protein>
<keyword evidence="3 4" id="KW-0408">Iron</keyword>
<dbReference type="GO" id="GO:0046872">
    <property type="term" value="F:metal ion binding"/>
    <property type="evidence" value="ECO:0007669"/>
    <property type="project" value="UniProtKB-KW"/>
</dbReference>
<feature type="domain" description="Cytochrome c" evidence="5">
    <location>
        <begin position="20"/>
        <end position="131"/>
    </location>
</feature>
<dbReference type="InterPro" id="IPR051459">
    <property type="entry name" value="Cytochrome_c-type_DH"/>
</dbReference>
<proteinExistence type="predicted"/>
<dbReference type="InterPro" id="IPR009056">
    <property type="entry name" value="Cyt_c-like_dom"/>
</dbReference>
<dbReference type="EMBL" id="VITK01000003">
    <property type="protein sequence ID" value="TWB01351.1"/>
    <property type="molecule type" value="Genomic_DNA"/>
</dbReference>
<dbReference type="GO" id="GO:0009055">
    <property type="term" value="F:electron transfer activity"/>
    <property type="evidence" value="ECO:0007669"/>
    <property type="project" value="InterPro"/>
</dbReference>
<evidence type="ECO:0000256" key="4">
    <source>
        <dbReference type="PROSITE-ProRule" id="PRU00433"/>
    </source>
</evidence>
<keyword evidence="2 4" id="KW-0479">Metal-binding</keyword>
<dbReference type="PROSITE" id="PS51007">
    <property type="entry name" value="CYTC"/>
    <property type="match status" value="2"/>
</dbReference>
<gene>
    <name evidence="6" type="ORF">FBZ96_103122</name>
</gene>
<dbReference type="Gene3D" id="1.10.760.10">
    <property type="entry name" value="Cytochrome c-like domain"/>
    <property type="match status" value="2"/>
</dbReference>
<keyword evidence="7" id="KW-1185">Reference proteome</keyword>
<evidence type="ECO:0000256" key="2">
    <source>
        <dbReference type="ARBA" id="ARBA00022723"/>
    </source>
</evidence>
<dbReference type="AlphaFoldDB" id="A0A560DW74"/>
<reference evidence="6 7" key="1">
    <citation type="submission" date="2019-06" db="EMBL/GenBank/DDBJ databases">
        <title>Genomic Encyclopedia of Type Strains, Phase IV (KMG-V): Genome sequencing to study the core and pangenomes of soil and plant-associated prokaryotes.</title>
        <authorList>
            <person name="Whitman W."/>
        </authorList>
    </citation>
    <scope>NUCLEOTIDE SEQUENCE [LARGE SCALE GENOMIC DNA]</scope>
    <source>
        <strain evidence="6 7">BR 510</strain>
    </source>
</reference>
<evidence type="ECO:0000313" key="7">
    <source>
        <dbReference type="Proteomes" id="UP000319949"/>
    </source>
</evidence>
<dbReference type="PANTHER" id="PTHR35008">
    <property type="entry name" value="BLL4482 PROTEIN-RELATED"/>
    <property type="match status" value="1"/>
</dbReference>
<accession>A0A560DW74</accession>
<dbReference type="SUPFAM" id="SSF46626">
    <property type="entry name" value="Cytochrome c"/>
    <property type="match status" value="2"/>
</dbReference>